<evidence type="ECO:0000313" key="2">
    <source>
        <dbReference type="Proteomes" id="UP000199455"/>
    </source>
</evidence>
<proteinExistence type="predicted"/>
<evidence type="ECO:0000313" key="1">
    <source>
        <dbReference type="EMBL" id="SDD75736.1"/>
    </source>
</evidence>
<organism evidence="1 2">
    <name type="scientific">Pedobacter soli</name>
    <dbReference type="NCBI Taxonomy" id="390242"/>
    <lineage>
        <taxon>Bacteria</taxon>
        <taxon>Pseudomonadati</taxon>
        <taxon>Bacteroidota</taxon>
        <taxon>Sphingobacteriia</taxon>
        <taxon>Sphingobacteriales</taxon>
        <taxon>Sphingobacteriaceae</taxon>
        <taxon>Pedobacter</taxon>
    </lineage>
</organism>
<keyword evidence="2" id="KW-1185">Reference proteome</keyword>
<dbReference type="InterPro" id="IPR016024">
    <property type="entry name" value="ARM-type_fold"/>
</dbReference>
<accession>A0A1G6XET3</accession>
<gene>
    <name evidence="1" type="ORF">SAMN04488024_107299</name>
</gene>
<dbReference type="Proteomes" id="UP000199455">
    <property type="component" value="Unassembled WGS sequence"/>
</dbReference>
<reference evidence="2" key="1">
    <citation type="submission" date="2016-10" db="EMBL/GenBank/DDBJ databases">
        <authorList>
            <person name="Varghese N."/>
            <person name="Submissions S."/>
        </authorList>
    </citation>
    <scope>NUCLEOTIDE SEQUENCE [LARGE SCALE GENOMIC DNA]</scope>
    <source>
        <strain evidence="2">DSM 18609</strain>
    </source>
</reference>
<dbReference type="STRING" id="390242.SAMN04488024_107299"/>
<dbReference type="AlphaFoldDB" id="A0A1G6XET3"/>
<dbReference type="RefSeq" id="WP_090770629.1">
    <property type="nucleotide sequence ID" value="NZ_FMZH01000007.1"/>
</dbReference>
<dbReference type="SUPFAM" id="SSF48371">
    <property type="entry name" value="ARM repeat"/>
    <property type="match status" value="1"/>
</dbReference>
<dbReference type="EMBL" id="FMZH01000007">
    <property type="protein sequence ID" value="SDD75736.1"/>
    <property type="molecule type" value="Genomic_DNA"/>
</dbReference>
<sequence length="230" mass="26172">MSKDNQSPLDGFLEILIQQHEKSAENINTALYDDIVNTAEILKKTEDDAVRTEAVASLRNRFKNEDLNQVTDIFIYCQRFLSENDDPLPMASQLCISIGKLFTNENLHYAVGKVYSRDETESGAALSFLGYLALIEQHTFYVLNFIKENFAGFSPNNKTTCVFQLKEILPDNEIAKQIVVNSGITRYELSFSTDIDSSSKPITFQTGKVDGSFNAGMEELKPKRPWWKFW</sequence>
<protein>
    <submittedName>
        <fullName evidence="1">Uncharacterized protein</fullName>
    </submittedName>
</protein>
<name>A0A1G6XET3_9SPHI</name>